<comment type="caution">
    <text evidence="1">The sequence shown here is derived from an EMBL/GenBank/DDBJ whole genome shotgun (WGS) entry which is preliminary data.</text>
</comment>
<organism evidence="1 2">
    <name type="scientific">Mycobacterium paraffinicum</name>
    <dbReference type="NCBI Taxonomy" id="53378"/>
    <lineage>
        <taxon>Bacteria</taxon>
        <taxon>Bacillati</taxon>
        <taxon>Actinomycetota</taxon>
        <taxon>Actinomycetes</taxon>
        <taxon>Mycobacteriales</taxon>
        <taxon>Mycobacteriaceae</taxon>
        <taxon>Mycobacterium</taxon>
    </lineage>
</organism>
<keyword evidence="2" id="KW-1185">Reference proteome</keyword>
<proteinExistence type="predicted"/>
<dbReference type="EMBL" id="BAABGF010000013">
    <property type="protein sequence ID" value="GAA4536065.1"/>
    <property type="molecule type" value="Genomic_DNA"/>
</dbReference>
<name>A0ABP8RDR1_9MYCO</name>
<reference evidence="2" key="1">
    <citation type="journal article" date="2019" name="Int. J. Syst. Evol. Microbiol.">
        <title>The Global Catalogue of Microorganisms (GCM) 10K type strain sequencing project: providing services to taxonomists for standard genome sequencing and annotation.</title>
        <authorList>
            <consortium name="The Broad Institute Genomics Platform"/>
            <consortium name="The Broad Institute Genome Sequencing Center for Infectious Disease"/>
            <person name="Wu L."/>
            <person name="Ma J."/>
        </authorList>
    </citation>
    <scope>NUCLEOTIDE SEQUENCE [LARGE SCALE GENOMIC DNA]</scope>
    <source>
        <strain evidence="2">JCM 17782</strain>
    </source>
</reference>
<sequence>MTDTVKVTLDRDSVAMGDDTESHRVFWVYPESATVDDLLVEITRYVPGVAGPAGWVADVNTKDAVCRRDLGTIYTRDDLKQEPHICRLVPGETTLGNLAKWSNVPDLDVYVRYLTRDMARPLARSEVTGGPTYTGAQPTKLQSEAAAAANTDWVLVRELDRRAAAVTTARRDWIRTNIVSGSTPPPGSDIFIARNFHYLADLHCRASMHLAAQLLLGTDEARYENLGATNDIDARPAIVTLAMVLAAFEWNTDRHSWQAGGRPYCRPYFDYLAGCGYRLAPIEQVVAGQITAEQLKFSPGEIARLDRIRRLRDLQYQLRMNRYYNKTLNEEQYRAAITSVHAELSDLGELPGPM</sequence>
<dbReference type="RefSeq" id="WP_264047724.1">
    <property type="nucleotide sequence ID" value="NZ_BAABGF010000013.1"/>
</dbReference>
<dbReference type="Proteomes" id="UP001501417">
    <property type="component" value="Unassembled WGS sequence"/>
</dbReference>
<evidence type="ECO:0000313" key="1">
    <source>
        <dbReference type="EMBL" id="GAA4536065.1"/>
    </source>
</evidence>
<evidence type="ECO:0000313" key="2">
    <source>
        <dbReference type="Proteomes" id="UP001501417"/>
    </source>
</evidence>
<accession>A0ABP8RDR1</accession>
<gene>
    <name evidence="1" type="ORF">GCM10023161_10490</name>
</gene>
<protein>
    <submittedName>
        <fullName evidence="1">Uncharacterized protein</fullName>
    </submittedName>
</protein>